<dbReference type="Proteomes" id="UP001217089">
    <property type="component" value="Unassembled WGS sequence"/>
</dbReference>
<keyword evidence="3" id="KW-1185">Reference proteome</keyword>
<reference evidence="2 3" key="1">
    <citation type="submission" date="2022-12" db="EMBL/GenBank/DDBJ databases">
        <title>Chromosome-level genome of Tegillarca granosa.</title>
        <authorList>
            <person name="Kim J."/>
        </authorList>
    </citation>
    <scope>NUCLEOTIDE SEQUENCE [LARGE SCALE GENOMIC DNA]</scope>
    <source>
        <strain evidence="2">Teg-2019</strain>
        <tissue evidence="2">Adductor muscle</tissue>
    </source>
</reference>
<protein>
    <submittedName>
        <fullName evidence="2">Uncharacterized protein</fullName>
    </submittedName>
</protein>
<evidence type="ECO:0000313" key="3">
    <source>
        <dbReference type="Proteomes" id="UP001217089"/>
    </source>
</evidence>
<accession>A0ABQ9ET40</accession>
<feature type="region of interest" description="Disordered" evidence="1">
    <location>
        <begin position="273"/>
        <end position="399"/>
    </location>
</feature>
<dbReference type="EMBL" id="JARBDR010000657">
    <property type="protein sequence ID" value="KAJ8308363.1"/>
    <property type="molecule type" value="Genomic_DNA"/>
</dbReference>
<feature type="compositionally biased region" description="Basic residues" evidence="1">
    <location>
        <begin position="375"/>
        <end position="388"/>
    </location>
</feature>
<feature type="non-terminal residue" evidence="2">
    <location>
        <position position="549"/>
    </location>
</feature>
<feature type="region of interest" description="Disordered" evidence="1">
    <location>
        <begin position="53"/>
        <end position="74"/>
    </location>
</feature>
<evidence type="ECO:0000256" key="1">
    <source>
        <dbReference type="SAM" id="MobiDB-lite"/>
    </source>
</evidence>
<evidence type="ECO:0000313" key="2">
    <source>
        <dbReference type="EMBL" id="KAJ8308363.1"/>
    </source>
</evidence>
<feature type="compositionally biased region" description="Basic and acidic residues" evidence="1">
    <location>
        <begin position="349"/>
        <end position="374"/>
    </location>
</feature>
<gene>
    <name evidence="2" type="ORF">KUTeg_013237</name>
</gene>
<organism evidence="2 3">
    <name type="scientific">Tegillarca granosa</name>
    <name type="common">Malaysian cockle</name>
    <name type="synonym">Anadara granosa</name>
    <dbReference type="NCBI Taxonomy" id="220873"/>
    <lineage>
        <taxon>Eukaryota</taxon>
        <taxon>Metazoa</taxon>
        <taxon>Spiralia</taxon>
        <taxon>Lophotrochozoa</taxon>
        <taxon>Mollusca</taxon>
        <taxon>Bivalvia</taxon>
        <taxon>Autobranchia</taxon>
        <taxon>Pteriomorphia</taxon>
        <taxon>Arcoida</taxon>
        <taxon>Arcoidea</taxon>
        <taxon>Arcidae</taxon>
        <taxon>Tegillarca</taxon>
    </lineage>
</organism>
<name>A0ABQ9ET40_TEGGR</name>
<feature type="compositionally biased region" description="Acidic residues" evidence="1">
    <location>
        <begin position="335"/>
        <end position="348"/>
    </location>
</feature>
<sequence length="549" mass="60950">MLLHRGAWSDERYLAAKSEAMRLDGRRTSYEWHRRDIMPKCVLSLYGGENSLGVKKKKKSKRSRSGSATNRYGWRPSGNPNLGFWHSSLSNYDDNHWPSSSSQVLDLDSSSSSDDEFGHDDLDDEVLIVPFGSQNAFSMPVDLTLWGLPEKKIASISKLRSHGFSMKEAPDVQLGTSVALGAGPSFGISVPTRRVFLSPSEVKNELDKLFENIQEGDKTTEAEPAKAIGAHMYSHQKQALNWMIERENGNQLPPFWEAKNGGYFNSVTVFTSKNKPKSVRGDGEPLAVPVPGKIRHSKQVRDKQKAMTPQKLKRKTLRDIGNPKNVESSPLPTLPEDEDSTDTDDDSDTEQKRRSRLCPDLKDCKPLQEKESPCRSKRRPRRSVKKPARYTFSSESELDGIESPVKKAKVLLSVKGEEQVAVVGKGKGKGKVKGKQLHTKAIIAENEVFTDKKNVNFTNESNKANSDGTLVSNCVVIGGIEKKNNMKTPEQVEESIVELEPVKGNGASTPDTENIACEFDDELLDPAVEKMESNVSPVKANLTSIMYTD</sequence>
<comment type="caution">
    <text evidence="2">The sequence shown here is derived from an EMBL/GenBank/DDBJ whole genome shotgun (WGS) entry which is preliminary data.</text>
</comment>
<feature type="compositionally biased region" description="Basic residues" evidence="1">
    <location>
        <begin position="54"/>
        <end position="64"/>
    </location>
</feature>
<proteinExistence type="predicted"/>